<dbReference type="AlphaFoldDB" id="A0A9X3Z4X2"/>
<protein>
    <submittedName>
        <fullName evidence="2">Uncharacterized protein</fullName>
    </submittedName>
</protein>
<keyword evidence="3" id="KW-1185">Reference proteome</keyword>
<dbReference type="RefSeq" id="WP_271140753.1">
    <property type="nucleotide sequence ID" value="NZ_JAPYYP010000031.1"/>
</dbReference>
<dbReference type="Proteomes" id="UP001151071">
    <property type="component" value="Unassembled WGS sequence"/>
</dbReference>
<reference evidence="2" key="1">
    <citation type="submission" date="2022-12" db="EMBL/GenBank/DDBJ databases">
        <title>Draft genome sequence of the thermophilic strain Brevibacillus thermoruber HT42, isolated from Los Humeros, Puebla, Mexico, with biotechnological potential.</title>
        <authorList>
            <person name="Lara Sanchez J."/>
            <person name="Solis Palacios R."/>
            <person name="Bustos Baena A.S."/>
            <person name="Ruz Baez A.E."/>
            <person name="Espinosa Luna G."/>
            <person name="Oliart Ros R.M."/>
        </authorList>
    </citation>
    <scope>NUCLEOTIDE SEQUENCE</scope>
    <source>
        <strain evidence="2">HT42</strain>
    </source>
</reference>
<sequence length="63" mass="7160">MSVGLYIGLIVFNSFLTILVLPGFVRNWKRLKTHAMKGRAIAAAFTVIWLWLCILYQTAVYLG</sequence>
<evidence type="ECO:0000313" key="3">
    <source>
        <dbReference type="Proteomes" id="UP001151071"/>
    </source>
</evidence>
<comment type="caution">
    <text evidence="2">The sequence shown here is derived from an EMBL/GenBank/DDBJ whole genome shotgun (WGS) entry which is preliminary data.</text>
</comment>
<gene>
    <name evidence="2" type="ORF">O3V59_18810</name>
</gene>
<keyword evidence="1" id="KW-0472">Membrane</keyword>
<evidence type="ECO:0000313" key="2">
    <source>
        <dbReference type="EMBL" id="MDA5110416.1"/>
    </source>
</evidence>
<organism evidence="2 3">
    <name type="scientific">Brevibacillus thermoruber</name>
    <dbReference type="NCBI Taxonomy" id="33942"/>
    <lineage>
        <taxon>Bacteria</taxon>
        <taxon>Bacillati</taxon>
        <taxon>Bacillota</taxon>
        <taxon>Bacilli</taxon>
        <taxon>Bacillales</taxon>
        <taxon>Paenibacillaceae</taxon>
        <taxon>Brevibacillus</taxon>
    </lineage>
</organism>
<proteinExistence type="predicted"/>
<evidence type="ECO:0000256" key="1">
    <source>
        <dbReference type="SAM" id="Phobius"/>
    </source>
</evidence>
<name>A0A9X3Z4X2_9BACL</name>
<feature type="transmembrane region" description="Helical" evidence="1">
    <location>
        <begin position="40"/>
        <end position="62"/>
    </location>
</feature>
<feature type="transmembrane region" description="Helical" evidence="1">
    <location>
        <begin position="6"/>
        <end position="28"/>
    </location>
</feature>
<keyword evidence="1" id="KW-0812">Transmembrane</keyword>
<accession>A0A9X3Z4X2</accession>
<dbReference type="EMBL" id="JAPYYP010000031">
    <property type="protein sequence ID" value="MDA5110416.1"/>
    <property type="molecule type" value="Genomic_DNA"/>
</dbReference>
<keyword evidence="1" id="KW-1133">Transmembrane helix</keyword>